<sequence length="78" mass="8319">MATTPHHEHAARNRPGKPQHGTTALNGGAQASRPRRPIPLQVARIDTLAMTDDELDAAAEALAVLLNRFRQAHPGLAA</sequence>
<feature type="region of interest" description="Disordered" evidence="1">
    <location>
        <begin position="1"/>
        <end position="38"/>
    </location>
</feature>
<name>A0A9Q9IGY9_9ACTN</name>
<gene>
    <name evidence="2" type="ORF">Daura_03825</name>
</gene>
<dbReference type="KEGG" id="daur:Daura_03825"/>
<accession>A0A9Q9IGY9</accession>
<dbReference type="EMBL" id="CP073767">
    <property type="protein sequence ID" value="UWZ55386.1"/>
    <property type="molecule type" value="Genomic_DNA"/>
</dbReference>
<proteinExistence type="predicted"/>
<evidence type="ECO:0000256" key="1">
    <source>
        <dbReference type="SAM" id="MobiDB-lite"/>
    </source>
</evidence>
<evidence type="ECO:0000313" key="3">
    <source>
        <dbReference type="Proteomes" id="UP001058003"/>
    </source>
</evidence>
<evidence type="ECO:0000313" key="2">
    <source>
        <dbReference type="EMBL" id="UWZ55386.1"/>
    </source>
</evidence>
<dbReference type="RefSeq" id="WP_033362197.1">
    <property type="nucleotide sequence ID" value="NZ_CP073767.1"/>
</dbReference>
<organism evidence="2 3">
    <name type="scientific">Dactylosporangium aurantiacum</name>
    <dbReference type="NCBI Taxonomy" id="35754"/>
    <lineage>
        <taxon>Bacteria</taxon>
        <taxon>Bacillati</taxon>
        <taxon>Actinomycetota</taxon>
        <taxon>Actinomycetes</taxon>
        <taxon>Micromonosporales</taxon>
        <taxon>Micromonosporaceae</taxon>
        <taxon>Dactylosporangium</taxon>
    </lineage>
</organism>
<reference evidence="2" key="1">
    <citation type="submission" date="2021-04" db="EMBL/GenBank/DDBJ databases">
        <title>Dactylosporangium aurantiacum NRRL B-8018 full assembly.</title>
        <authorList>
            <person name="Hartkoorn R.C."/>
            <person name="Beaudoing E."/>
            <person name="Hot D."/>
        </authorList>
    </citation>
    <scope>NUCLEOTIDE SEQUENCE</scope>
    <source>
        <strain evidence="2">NRRL B-8018</strain>
    </source>
</reference>
<keyword evidence="3" id="KW-1185">Reference proteome</keyword>
<dbReference type="Proteomes" id="UP001058003">
    <property type="component" value="Chromosome"/>
</dbReference>
<protein>
    <submittedName>
        <fullName evidence="2">Uncharacterized protein</fullName>
    </submittedName>
</protein>
<feature type="compositionally biased region" description="Basic and acidic residues" evidence="1">
    <location>
        <begin position="1"/>
        <end position="11"/>
    </location>
</feature>
<dbReference type="AlphaFoldDB" id="A0A9Q9IGY9"/>